<evidence type="ECO:0000256" key="1">
    <source>
        <dbReference type="SAM" id="MobiDB-lite"/>
    </source>
</evidence>
<dbReference type="EMBL" id="RDEX01000002">
    <property type="protein sequence ID" value="RLY92326.1"/>
    <property type="molecule type" value="Genomic_DNA"/>
</dbReference>
<keyword evidence="3" id="KW-1185">Reference proteome</keyword>
<comment type="caution">
    <text evidence="2">The sequence shown here is derived from an EMBL/GenBank/DDBJ whole genome shotgun (WGS) entry which is preliminary data.</text>
</comment>
<feature type="region of interest" description="Disordered" evidence="1">
    <location>
        <begin position="158"/>
        <end position="182"/>
    </location>
</feature>
<dbReference type="Gene3D" id="1.10.10.10">
    <property type="entry name" value="Winged helix-like DNA-binding domain superfamily/Winged helix DNA-binding domain"/>
    <property type="match status" value="1"/>
</dbReference>
<sequence length="208" mass="23519">MDEDKNLPVAMTPEQMKAFSHPLRMRLYRLLEDQGQATASMLARQTGESSGQTSYHLRQLAKYGFVGEVEGSGSSRQRWWRAQSFSFEDVGTAPAVVVEGLRDWTVEAVVNDLRRSVAGSARDSPWSEAGTLTTYTQWMTSEELAALTTEMLRTLKRHSEAAEQRRKGEGKMPGDTSERAGERRVRIFLHSFSLPDEHHSHDRPQAHE</sequence>
<dbReference type="InterPro" id="IPR036388">
    <property type="entry name" value="WH-like_DNA-bd_sf"/>
</dbReference>
<gene>
    <name evidence="2" type="ORF">EAE32_09285</name>
</gene>
<evidence type="ECO:0000313" key="3">
    <source>
        <dbReference type="Proteomes" id="UP000277871"/>
    </source>
</evidence>
<organism evidence="2 3">
    <name type="scientific">Kocuria tytonicola</name>
    <dbReference type="NCBI Taxonomy" id="2055946"/>
    <lineage>
        <taxon>Bacteria</taxon>
        <taxon>Bacillati</taxon>
        <taxon>Actinomycetota</taxon>
        <taxon>Actinomycetes</taxon>
        <taxon>Micrococcales</taxon>
        <taxon>Micrococcaceae</taxon>
        <taxon>Kocuria</taxon>
    </lineage>
</organism>
<evidence type="ECO:0000313" key="2">
    <source>
        <dbReference type="EMBL" id="RLY92326.1"/>
    </source>
</evidence>
<protein>
    <submittedName>
        <fullName evidence="2">ArsR family transcriptional regulator</fullName>
    </submittedName>
</protein>
<dbReference type="Proteomes" id="UP000277871">
    <property type="component" value="Unassembled WGS sequence"/>
</dbReference>
<dbReference type="InterPro" id="IPR011991">
    <property type="entry name" value="ArsR-like_HTH"/>
</dbReference>
<accession>A0A3L9KZQ9</accession>
<dbReference type="CDD" id="cd00090">
    <property type="entry name" value="HTH_ARSR"/>
    <property type="match status" value="1"/>
</dbReference>
<dbReference type="Pfam" id="PF12840">
    <property type="entry name" value="HTH_20"/>
    <property type="match status" value="1"/>
</dbReference>
<proteinExistence type="predicted"/>
<dbReference type="InterPro" id="IPR036390">
    <property type="entry name" value="WH_DNA-bd_sf"/>
</dbReference>
<dbReference type="AlphaFoldDB" id="A0A3L9KZQ9"/>
<name>A0A3L9KZQ9_9MICC</name>
<reference evidence="2 3" key="1">
    <citation type="submission" date="2018-10" db="EMBL/GenBank/DDBJ databases">
        <title>Kocuria tytonicola, new bacteria from the preen glands of American barn owls (Tyto furcata).</title>
        <authorList>
            <person name="Braun M.S."/>
            <person name="Wang E."/>
            <person name="Zimmermann S."/>
            <person name="Boutin S."/>
            <person name="Wagner H."/>
            <person name="Wink M."/>
        </authorList>
    </citation>
    <scope>NUCLEOTIDE SEQUENCE [LARGE SCALE GENOMIC DNA]</scope>
    <source>
        <strain evidence="2 3">473</strain>
    </source>
</reference>
<dbReference type="RefSeq" id="WP_121864965.1">
    <property type="nucleotide sequence ID" value="NZ_RDEX01000002.1"/>
</dbReference>
<dbReference type="SUPFAM" id="SSF46785">
    <property type="entry name" value="Winged helix' DNA-binding domain"/>
    <property type="match status" value="1"/>
</dbReference>